<name>A0A952FP20_9PROT</name>
<dbReference type="PANTHER" id="PTHR34310:SF9">
    <property type="entry name" value="BLR5716 PROTEIN"/>
    <property type="match status" value="1"/>
</dbReference>
<protein>
    <submittedName>
        <fullName evidence="2">DUF427 domain-containing protein</fullName>
    </submittedName>
</protein>
<dbReference type="AlphaFoldDB" id="A0A952FP20"/>
<evidence type="ECO:0000313" key="3">
    <source>
        <dbReference type="Proteomes" id="UP000700706"/>
    </source>
</evidence>
<evidence type="ECO:0000259" key="1">
    <source>
        <dbReference type="Pfam" id="PF04248"/>
    </source>
</evidence>
<comment type="caution">
    <text evidence="2">The sequence shown here is derived from an EMBL/GenBank/DDBJ whole genome shotgun (WGS) entry which is preliminary data.</text>
</comment>
<gene>
    <name evidence="2" type="ORF">JF625_24860</name>
</gene>
<dbReference type="InterPro" id="IPR038694">
    <property type="entry name" value="DUF427_sf"/>
</dbReference>
<sequence>PGPDHPITVTPNPARVVVTVAGKVVADSRNALTLREASYPPVQYIPRKDVDMAALQRTDHASHCPYKGDAAYYSIPAGGGRTVNAVWTYEKPYDAVAEIKDHVAFYPDRVDSITEQPA</sequence>
<evidence type="ECO:0000313" key="2">
    <source>
        <dbReference type="EMBL" id="MBW8728358.1"/>
    </source>
</evidence>
<feature type="non-terminal residue" evidence="2">
    <location>
        <position position="1"/>
    </location>
</feature>
<organism evidence="2 3">
    <name type="scientific">Inquilinus limosus</name>
    <dbReference type="NCBI Taxonomy" id="171674"/>
    <lineage>
        <taxon>Bacteria</taxon>
        <taxon>Pseudomonadati</taxon>
        <taxon>Pseudomonadota</taxon>
        <taxon>Alphaproteobacteria</taxon>
        <taxon>Rhodospirillales</taxon>
        <taxon>Rhodospirillaceae</taxon>
        <taxon>Inquilinus</taxon>
    </lineage>
</organism>
<dbReference type="Pfam" id="PF04248">
    <property type="entry name" value="NTP_transf_9"/>
    <property type="match status" value="1"/>
</dbReference>
<dbReference type="PANTHER" id="PTHR34310">
    <property type="entry name" value="DUF427 DOMAIN PROTEIN (AFU_ORTHOLOGUE AFUA_3G02220)"/>
    <property type="match status" value="1"/>
</dbReference>
<dbReference type="InterPro" id="IPR007361">
    <property type="entry name" value="DUF427"/>
</dbReference>
<proteinExistence type="predicted"/>
<dbReference type="EMBL" id="JAEKLZ010000396">
    <property type="protein sequence ID" value="MBW8728358.1"/>
    <property type="molecule type" value="Genomic_DNA"/>
</dbReference>
<dbReference type="Gene3D" id="2.170.150.40">
    <property type="entry name" value="Domain of unknown function (DUF427)"/>
    <property type="match status" value="1"/>
</dbReference>
<reference evidence="2" key="1">
    <citation type="submission" date="2020-06" db="EMBL/GenBank/DDBJ databases">
        <title>Stable isotope informed genome-resolved metagenomics uncovers potential trophic interactions in rhizosphere soil.</title>
        <authorList>
            <person name="Starr E.P."/>
            <person name="Shi S."/>
            <person name="Blazewicz S.J."/>
            <person name="Koch B.J."/>
            <person name="Probst A.J."/>
            <person name="Hungate B.A."/>
            <person name="Pett-Ridge J."/>
            <person name="Firestone M.K."/>
            <person name="Banfield J.F."/>
        </authorList>
    </citation>
    <scope>NUCLEOTIDE SEQUENCE</scope>
    <source>
        <strain evidence="2">YM_69_17</strain>
    </source>
</reference>
<dbReference type="Proteomes" id="UP000700706">
    <property type="component" value="Unassembled WGS sequence"/>
</dbReference>
<accession>A0A952FP20</accession>
<feature type="domain" description="DUF427" evidence="1">
    <location>
        <begin position="16"/>
        <end position="108"/>
    </location>
</feature>